<sequence>MDDQPYPEPEFTHTSTYDPESPSHASGMFSHSQQFTVTGKTFTNITSHNYAAPSLPSDFRTIPMGDIDLRHQIRVDEVTGVVNAWLHKRPCVRRMHSAKARIDGRNTRVTVAMYQGDGAEEAWRREITKYMSMRHPNIVQIYGAASSNGVHATLFNDDLIPLQEILNRHRGSHFSTVYIYACYNEDFRNVHNYMESIFQWTLRSWECTKWIRRSTGRLCIELTAPRIDPWWLDWKQPEGYGNSRSGIYISITHIAAIATVIDTLTLEQYHHICGWNLRRDESFSVPLSATVNLGAVFSNSFGHFSEDSGEIAALLNVEQHSGSWQVDVEAFAKTVMKNGWTRIQSGDVFNTDIFFTIWVDMDMNAWLSQANHIFHRLRIRSNFEDYALWKTILKQIRIPARLAISVATNISDDSSNHEEDAHSLNFGLECPGILSCEDHHASESTFGETSQSCEVFTIPKDIPELPLSWSFTFFMITQLLLIFFLALSWMYEHVSFSMIVR</sequence>
<evidence type="ECO:0000256" key="2">
    <source>
        <dbReference type="SAM" id="Phobius"/>
    </source>
</evidence>
<dbReference type="AlphaFoldDB" id="A0A8H7CCP6"/>
<gene>
    <name evidence="3" type="ORF">MSAN_02452600</name>
</gene>
<feature type="transmembrane region" description="Helical" evidence="2">
    <location>
        <begin position="467"/>
        <end position="491"/>
    </location>
</feature>
<keyword evidence="2" id="KW-1133">Transmembrane helix</keyword>
<name>A0A8H7CCP6_9AGAR</name>
<reference evidence="3" key="1">
    <citation type="submission" date="2020-05" db="EMBL/GenBank/DDBJ databases">
        <title>Mycena genomes resolve the evolution of fungal bioluminescence.</title>
        <authorList>
            <person name="Tsai I.J."/>
        </authorList>
    </citation>
    <scope>NUCLEOTIDE SEQUENCE</scope>
    <source>
        <strain evidence="3">160909Yilan</strain>
    </source>
</reference>
<keyword evidence="2" id="KW-0472">Membrane</keyword>
<keyword evidence="4" id="KW-1185">Reference proteome</keyword>
<evidence type="ECO:0000256" key="1">
    <source>
        <dbReference type="SAM" id="MobiDB-lite"/>
    </source>
</evidence>
<proteinExistence type="predicted"/>
<evidence type="ECO:0000313" key="4">
    <source>
        <dbReference type="Proteomes" id="UP000623467"/>
    </source>
</evidence>
<protein>
    <submittedName>
        <fullName evidence="3">Uncharacterized protein</fullName>
    </submittedName>
</protein>
<organism evidence="3 4">
    <name type="scientific">Mycena sanguinolenta</name>
    <dbReference type="NCBI Taxonomy" id="230812"/>
    <lineage>
        <taxon>Eukaryota</taxon>
        <taxon>Fungi</taxon>
        <taxon>Dikarya</taxon>
        <taxon>Basidiomycota</taxon>
        <taxon>Agaricomycotina</taxon>
        <taxon>Agaricomycetes</taxon>
        <taxon>Agaricomycetidae</taxon>
        <taxon>Agaricales</taxon>
        <taxon>Marasmiineae</taxon>
        <taxon>Mycenaceae</taxon>
        <taxon>Mycena</taxon>
    </lineage>
</organism>
<evidence type="ECO:0000313" key="3">
    <source>
        <dbReference type="EMBL" id="KAF7330673.1"/>
    </source>
</evidence>
<dbReference type="OrthoDB" id="258495at2759"/>
<feature type="region of interest" description="Disordered" evidence="1">
    <location>
        <begin position="1"/>
        <end position="28"/>
    </location>
</feature>
<dbReference type="EMBL" id="JACAZH010000066">
    <property type="protein sequence ID" value="KAF7330673.1"/>
    <property type="molecule type" value="Genomic_DNA"/>
</dbReference>
<dbReference type="Proteomes" id="UP000623467">
    <property type="component" value="Unassembled WGS sequence"/>
</dbReference>
<comment type="caution">
    <text evidence="3">The sequence shown here is derived from an EMBL/GenBank/DDBJ whole genome shotgun (WGS) entry which is preliminary data.</text>
</comment>
<keyword evidence="2" id="KW-0812">Transmembrane</keyword>
<accession>A0A8H7CCP6</accession>